<protein>
    <recommendedName>
        <fullName evidence="1">M23ase beta-sheet core domain-containing protein</fullName>
    </recommendedName>
</protein>
<proteinExistence type="predicted"/>
<accession>A0A1F7IU27</accession>
<dbReference type="NCBIfam" id="NF047446">
    <property type="entry name" value="barrel_OmpL47"/>
    <property type="match status" value="1"/>
</dbReference>
<name>A0A1F7IU27_9BACT</name>
<dbReference type="InterPro" id="IPR011055">
    <property type="entry name" value="Dup_hybrid_motif"/>
</dbReference>
<organism evidence="2 3">
    <name type="scientific">Candidatus Roizmanbacteria bacterium RIFCSPLOWO2_01_FULL_38_12</name>
    <dbReference type="NCBI Taxonomy" id="1802061"/>
    <lineage>
        <taxon>Bacteria</taxon>
        <taxon>Candidatus Roizmaniibacteriota</taxon>
    </lineage>
</organism>
<dbReference type="EMBL" id="MGAL01000039">
    <property type="protein sequence ID" value="OGK46865.1"/>
    <property type="molecule type" value="Genomic_DNA"/>
</dbReference>
<evidence type="ECO:0000313" key="2">
    <source>
        <dbReference type="EMBL" id="OGK46865.1"/>
    </source>
</evidence>
<dbReference type="SUPFAM" id="SSF51261">
    <property type="entry name" value="Duplicated hybrid motif"/>
    <property type="match status" value="1"/>
</dbReference>
<dbReference type="Gene3D" id="2.70.70.10">
    <property type="entry name" value="Glucose Permease (Domain IIA)"/>
    <property type="match status" value="1"/>
</dbReference>
<dbReference type="PANTHER" id="PTHR21666:SF270">
    <property type="entry name" value="MUREIN HYDROLASE ACTIVATOR ENVC"/>
    <property type="match status" value="1"/>
</dbReference>
<evidence type="ECO:0000313" key="3">
    <source>
        <dbReference type="Proteomes" id="UP000177141"/>
    </source>
</evidence>
<evidence type="ECO:0000259" key="1">
    <source>
        <dbReference type="Pfam" id="PF01551"/>
    </source>
</evidence>
<dbReference type="InterPro" id="IPR016047">
    <property type="entry name" value="M23ase_b-sheet_dom"/>
</dbReference>
<dbReference type="Pfam" id="PF01551">
    <property type="entry name" value="Peptidase_M23"/>
    <property type="match status" value="1"/>
</dbReference>
<dbReference type="Proteomes" id="UP000177141">
    <property type="component" value="Unassembled WGS sequence"/>
</dbReference>
<comment type="caution">
    <text evidence="2">The sequence shown here is derived from an EMBL/GenBank/DDBJ whole genome shotgun (WGS) entry which is preliminary data.</text>
</comment>
<reference evidence="2 3" key="1">
    <citation type="journal article" date="2016" name="Nat. Commun.">
        <title>Thousands of microbial genomes shed light on interconnected biogeochemical processes in an aquifer system.</title>
        <authorList>
            <person name="Anantharaman K."/>
            <person name="Brown C.T."/>
            <person name="Hug L.A."/>
            <person name="Sharon I."/>
            <person name="Castelle C.J."/>
            <person name="Probst A.J."/>
            <person name="Thomas B.C."/>
            <person name="Singh A."/>
            <person name="Wilkins M.J."/>
            <person name="Karaoz U."/>
            <person name="Brodie E.L."/>
            <person name="Williams K.H."/>
            <person name="Hubbard S.S."/>
            <person name="Banfield J.F."/>
        </authorList>
    </citation>
    <scope>NUCLEOTIDE SEQUENCE [LARGE SCALE GENOMIC DNA]</scope>
</reference>
<dbReference type="STRING" id="1802061.A3A93_06435"/>
<dbReference type="InterPro" id="IPR050570">
    <property type="entry name" value="Cell_wall_metabolism_enzyme"/>
</dbReference>
<sequence length="763" mass="86869">MSIFKHTIFVLLTLLILFFPKSIYAVTVRSYLVTEAKEFYGDPHLETVYYYKVMNFDYQSGKIVLSHNPDGTGEALVGEVLNVSQSFIAAFGYDTTGINDCIAKPMKPLDITPIAKKGYNNIHVRFKRKCNSSYQKIDQLYLVHFDDYDPDLTPFLDLPWDYQAKGKAFEDVALEMSSYFDHEYPLLSVNWVLNEPTDVKDTIIKFGGQKTKEPYTSHDGYDYGLKADVFINDPVVAVAPGQAIYIDTCGACGNAIHIDHENGYQTRYYHLQNEGLITNIPNKKVQVVDRQQIGKVGLTGNTDGPHIHFMVIHDKNGDGNFDDNIPDGLVDPYGWQSDNPDPWENYNFTLYNVEKNGAKSKYLWKHPLKPVTKAIHTDGGQVTNNRYTIIIPKNFINQDLYLKIETIPVSAPSVILQPIAPGSDVTIWDGIETFFTNFQKFFTLKFVIGSLDISRLIPETLSIYSSQDGVTWEKEISTVDWEKRQIFTDVNHLSQFVVMGEKIDSIAPITTAIISGTPTSNPNEYTNKSQVTMNIDATDEPVEGSLGIDYTVYKVNDDKWQIYENPLSFSELGEYKISYYSVDKDGNIEDVKESLFSIVEQKQIDLEAQIIFDFESNNFVISAKDQTVPISTEIIKIKKKEYDQSTLSTPSDKLIILSTSKDTKKAHELAIKSLKYDDETQTELQKNTFKVSFDKDPSKKDPNKITQILNINKQLKVRLVYNKKKDITEIRINENGEKKKEDISGLKKLSVYTSHGQLRYFIE</sequence>
<feature type="domain" description="M23ase beta-sheet core" evidence="1">
    <location>
        <begin position="223"/>
        <end position="314"/>
    </location>
</feature>
<dbReference type="PANTHER" id="PTHR21666">
    <property type="entry name" value="PEPTIDASE-RELATED"/>
    <property type="match status" value="1"/>
</dbReference>
<dbReference type="InterPro" id="IPR058094">
    <property type="entry name" value="Ig-like_OmpL47-like"/>
</dbReference>
<dbReference type="AlphaFoldDB" id="A0A1F7IU27"/>
<dbReference type="CDD" id="cd12797">
    <property type="entry name" value="M23_peptidase"/>
    <property type="match status" value="1"/>
</dbReference>
<gene>
    <name evidence="2" type="ORF">A3A93_06435</name>
</gene>
<dbReference type="GO" id="GO:0004222">
    <property type="term" value="F:metalloendopeptidase activity"/>
    <property type="evidence" value="ECO:0007669"/>
    <property type="project" value="TreeGrafter"/>
</dbReference>